<dbReference type="EMBL" id="NVQR01000032">
    <property type="protein sequence ID" value="PCH62874.1"/>
    <property type="molecule type" value="Genomic_DNA"/>
</dbReference>
<dbReference type="Proteomes" id="UP000218172">
    <property type="component" value="Unassembled WGS sequence"/>
</dbReference>
<name>A0A2A4MT15_9GAMM</name>
<feature type="non-terminal residue" evidence="2">
    <location>
        <position position="1"/>
    </location>
</feature>
<dbReference type="PROSITE" id="PS50005">
    <property type="entry name" value="TPR"/>
    <property type="match status" value="1"/>
</dbReference>
<dbReference type="InterPro" id="IPR011990">
    <property type="entry name" value="TPR-like_helical_dom_sf"/>
</dbReference>
<comment type="caution">
    <text evidence="2">The sequence shown here is derived from an EMBL/GenBank/DDBJ whole genome shotgun (WGS) entry which is preliminary data.</text>
</comment>
<dbReference type="AlphaFoldDB" id="A0A2A4MT15"/>
<sequence length="150" mass="16875">YKDDAKIVGHYLGLLRQVGADAEAAELIENYSLKHWQDEFALLYSELKLTDSAKHLKKAEAWLSQRADNASLLLSLGRLSLKAELWGKAREYFEASIKISPDPVSFAELQRLLRNLADTKAVEELSHTYAQHIEASLPLLPMPSKLLSND</sequence>
<dbReference type="SUPFAM" id="SSF48452">
    <property type="entry name" value="TPR-like"/>
    <property type="match status" value="1"/>
</dbReference>
<keyword evidence="1" id="KW-0802">TPR repeat</keyword>
<dbReference type="InterPro" id="IPR019734">
    <property type="entry name" value="TPR_rpt"/>
</dbReference>
<protein>
    <submittedName>
        <fullName evidence="2">Heme biosynthesis protein HemY</fullName>
    </submittedName>
</protein>
<reference evidence="3" key="1">
    <citation type="submission" date="2017-08" db="EMBL/GenBank/DDBJ databases">
        <title>A dynamic microbial community with high functional redundancy inhabits the cold, oxic subseafloor aquifer.</title>
        <authorList>
            <person name="Tully B.J."/>
            <person name="Wheat C.G."/>
            <person name="Glazer B.T."/>
            <person name="Huber J.A."/>
        </authorList>
    </citation>
    <scope>NUCLEOTIDE SEQUENCE [LARGE SCALE GENOMIC DNA]</scope>
</reference>
<feature type="repeat" description="TPR" evidence="1">
    <location>
        <begin position="70"/>
        <end position="103"/>
    </location>
</feature>
<dbReference type="Gene3D" id="1.25.40.10">
    <property type="entry name" value="Tetratricopeptide repeat domain"/>
    <property type="match status" value="1"/>
</dbReference>
<accession>A0A2A4MT15</accession>
<organism evidence="2 3">
    <name type="scientific">SAR86 cluster bacterium</name>
    <dbReference type="NCBI Taxonomy" id="2030880"/>
    <lineage>
        <taxon>Bacteria</taxon>
        <taxon>Pseudomonadati</taxon>
        <taxon>Pseudomonadota</taxon>
        <taxon>Gammaproteobacteria</taxon>
        <taxon>SAR86 cluster</taxon>
    </lineage>
</organism>
<evidence type="ECO:0000313" key="3">
    <source>
        <dbReference type="Proteomes" id="UP000218172"/>
    </source>
</evidence>
<evidence type="ECO:0000256" key="1">
    <source>
        <dbReference type="PROSITE-ProRule" id="PRU00339"/>
    </source>
</evidence>
<proteinExistence type="predicted"/>
<evidence type="ECO:0000313" key="2">
    <source>
        <dbReference type="EMBL" id="PCH62874.1"/>
    </source>
</evidence>
<gene>
    <name evidence="2" type="ORF">COC19_02195</name>
</gene>